<dbReference type="PANTHER" id="PTHR30399:SF1">
    <property type="entry name" value="UTP PYROPHOSPHATASE"/>
    <property type="match status" value="1"/>
</dbReference>
<dbReference type="Proteomes" id="UP000004162">
    <property type="component" value="Unassembled WGS sequence"/>
</dbReference>
<sequence length="254" mass="28612">MPLPFFTNNTPSAAGTPFPYTLKVSARAKSARLKMMPHGGLVVVVPPGFDKKQIATLLLHHEAWIKKVSARFDAHRPDPLPLSAGGLPCTIDFPGFAESWSVTYKDRGSGEVELIEEQERTLLVSGDVADKALTQKLLSLWLKKRAQVHLLPALEKLAAAHGFSYTSAGVRLQHSRWGSCSSRRSITLNSKLLFLPDYLVRYIMVHELCHTVQMNHSRAFWSLVHQHDPLCQSNNREMKHAWKYVPSWLGQREL</sequence>
<reference evidence="2 3" key="1">
    <citation type="submission" date="2006-07" db="EMBL/GenBank/DDBJ databases">
        <title>Annotation of the draft genome assembly of Chlorobium ferroxidans DSM 13031.</title>
        <authorList>
            <consortium name="US DOE Joint Genome Institute (JGI-ORNL)"/>
            <person name="Larimer F."/>
            <person name="Land M."/>
            <person name="Hauser L."/>
        </authorList>
    </citation>
    <scope>NUCLEOTIDE SEQUENCE [LARGE SCALE GENOMIC DNA]</scope>
    <source>
        <strain evidence="2 3">DSM 13031</strain>
    </source>
</reference>
<name>Q0YPX2_9CHLB</name>
<dbReference type="InterPro" id="IPR002725">
    <property type="entry name" value="YgjP-like_metallopeptidase"/>
</dbReference>
<evidence type="ECO:0000313" key="2">
    <source>
        <dbReference type="EMBL" id="EAT58357.1"/>
    </source>
</evidence>
<comment type="caution">
    <text evidence="2">The sequence shown here is derived from an EMBL/GenBank/DDBJ whole genome shotgun (WGS) entry which is preliminary data.</text>
</comment>
<dbReference type="OrthoDB" id="9811177at2"/>
<dbReference type="CDD" id="cd07344">
    <property type="entry name" value="M48_yhfN_like"/>
    <property type="match status" value="1"/>
</dbReference>
<dbReference type="InterPro" id="IPR053136">
    <property type="entry name" value="UTP_pyrophosphatase-like"/>
</dbReference>
<dbReference type="Gene3D" id="3.30.2010.10">
    <property type="entry name" value="Metalloproteases ('zincins'), catalytic domain"/>
    <property type="match status" value="1"/>
</dbReference>
<dbReference type="AlphaFoldDB" id="Q0YPX2"/>
<keyword evidence="3" id="KW-1185">Reference proteome</keyword>
<gene>
    <name evidence="2" type="ORF">CferDRAFT_0405</name>
</gene>
<evidence type="ECO:0000259" key="1">
    <source>
        <dbReference type="Pfam" id="PF01863"/>
    </source>
</evidence>
<dbReference type="PANTHER" id="PTHR30399">
    <property type="entry name" value="UNCHARACTERIZED PROTEIN YGJP"/>
    <property type="match status" value="1"/>
</dbReference>
<feature type="domain" description="YgjP-like metallopeptidase" evidence="1">
    <location>
        <begin position="29"/>
        <end position="240"/>
    </location>
</feature>
<reference evidence="2 3" key="2">
    <citation type="submission" date="2006-07" db="EMBL/GenBank/DDBJ databases">
        <title>Sequencing of the draft genome and assembly of Chlorobium ferroxidans DSM 13031.</title>
        <authorList>
            <consortium name="US DOE Joint Genome Institute (JGI-PGF)"/>
            <person name="Copeland A."/>
            <person name="Lucas S."/>
            <person name="Lapidus A."/>
            <person name="Barry K."/>
            <person name="Glavina del Rio T."/>
            <person name="Dalin E."/>
            <person name="Tice H."/>
            <person name="Bruce D."/>
            <person name="Pitluck S."/>
            <person name="Richardson P."/>
        </authorList>
    </citation>
    <scope>NUCLEOTIDE SEQUENCE [LARGE SCALE GENOMIC DNA]</scope>
    <source>
        <strain evidence="2 3">DSM 13031</strain>
    </source>
</reference>
<proteinExistence type="predicted"/>
<dbReference type="Pfam" id="PF01863">
    <property type="entry name" value="YgjP-like"/>
    <property type="match status" value="1"/>
</dbReference>
<protein>
    <recommendedName>
        <fullName evidence="1">YgjP-like metallopeptidase domain-containing protein</fullName>
    </recommendedName>
</protein>
<organism evidence="2 3">
    <name type="scientific">Chlorobium ferrooxidans DSM 13031</name>
    <dbReference type="NCBI Taxonomy" id="377431"/>
    <lineage>
        <taxon>Bacteria</taxon>
        <taxon>Pseudomonadati</taxon>
        <taxon>Chlorobiota</taxon>
        <taxon>Chlorobiia</taxon>
        <taxon>Chlorobiales</taxon>
        <taxon>Chlorobiaceae</taxon>
        <taxon>Chlorobium/Pelodictyon group</taxon>
        <taxon>Chlorobium</taxon>
    </lineage>
</organism>
<dbReference type="RefSeq" id="WP_006367043.1">
    <property type="nucleotide sequence ID" value="NZ_AASE01000022.1"/>
</dbReference>
<accession>Q0YPX2</accession>
<evidence type="ECO:0000313" key="3">
    <source>
        <dbReference type="Proteomes" id="UP000004162"/>
    </source>
</evidence>
<dbReference type="EMBL" id="AASE01000022">
    <property type="protein sequence ID" value="EAT58357.1"/>
    <property type="molecule type" value="Genomic_DNA"/>
</dbReference>